<comment type="catalytic activity">
    <reaction evidence="1">
        <text>ATP + H2O = ADP + phosphate + H(+)</text>
        <dbReference type="Rhea" id="RHEA:13065"/>
        <dbReference type="ChEBI" id="CHEBI:15377"/>
        <dbReference type="ChEBI" id="CHEBI:15378"/>
        <dbReference type="ChEBI" id="CHEBI:30616"/>
        <dbReference type="ChEBI" id="CHEBI:43474"/>
        <dbReference type="ChEBI" id="CHEBI:456216"/>
        <dbReference type="EC" id="5.6.2.3"/>
    </reaction>
</comment>
<keyword evidence="1" id="KW-0067">ATP-binding</keyword>
<comment type="cofactor">
    <cofactor evidence="1">
        <name>Mg(2+)</name>
        <dbReference type="ChEBI" id="CHEBI:18420"/>
    </cofactor>
</comment>
<sequence>MNNLAFSEKLCKMSQIKMVEYFLCGYGGTRKTFMWNTLSAALRCKGDIVLNMASSGIAILLLPGGRTAHSKFKISIPCLESSICNIEKKSDLSNLLKVTKLIIWDEASIENKFYFEALYKSLKDIMIDGSGECNQIFGGKVVIFGGDFRQILPVVPRGTRSDCACY</sequence>
<protein>
    <recommendedName>
        <fullName evidence="1">ATP-dependent DNA helicase</fullName>
        <ecNumber evidence="1">5.6.2.3</ecNumber>
    </recommendedName>
</protein>
<keyword evidence="1" id="KW-0234">DNA repair</keyword>
<feature type="non-terminal residue" evidence="3">
    <location>
        <position position="166"/>
    </location>
</feature>
<proteinExistence type="inferred from homology"/>
<dbReference type="GO" id="GO:0005524">
    <property type="term" value="F:ATP binding"/>
    <property type="evidence" value="ECO:0007669"/>
    <property type="project" value="UniProtKB-KW"/>
</dbReference>
<dbReference type="PANTHER" id="PTHR10492:SF78">
    <property type="entry name" value="ATP-DEPENDENT DNA HELICASE"/>
    <property type="match status" value="1"/>
</dbReference>
<dbReference type="PANTHER" id="PTHR10492">
    <property type="match status" value="1"/>
</dbReference>
<keyword evidence="1" id="KW-0227">DNA damage</keyword>
<dbReference type="GO" id="GO:0006310">
    <property type="term" value="P:DNA recombination"/>
    <property type="evidence" value="ECO:0007669"/>
    <property type="project" value="UniProtKB-KW"/>
</dbReference>
<keyword evidence="1" id="KW-0347">Helicase</keyword>
<keyword evidence="1" id="KW-0378">Hydrolase</keyword>
<dbReference type="EC" id="5.6.2.3" evidence="1"/>
<keyword evidence="1" id="KW-0547">Nucleotide-binding</keyword>
<evidence type="ECO:0000256" key="1">
    <source>
        <dbReference type="RuleBase" id="RU363044"/>
    </source>
</evidence>
<dbReference type="InterPro" id="IPR010285">
    <property type="entry name" value="DNA_helicase_pif1-like_DEAD"/>
</dbReference>
<dbReference type="AlphaFoldDB" id="A0A9D4WP57"/>
<dbReference type="GO" id="GO:0016787">
    <property type="term" value="F:hydrolase activity"/>
    <property type="evidence" value="ECO:0007669"/>
    <property type="project" value="UniProtKB-KW"/>
</dbReference>
<evidence type="ECO:0000259" key="2">
    <source>
        <dbReference type="Pfam" id="PF05970"/>
    </source>
</evidence>
<dbReference type="GO" id="GO:0043139">
    <property type="term" value="F:5'-3' DNA helicase activity"/>
    <property type="evidence" value="ECO:0007669"/>
    <property type="project" value="UniProtKB-EC"/>
</dbReference>
<dbReference type="EMBL" id="JAMSHJ010000005">
    <property type="protein sequence ID" value="KAI5406498.1"/>
    <property type="molecule type" value="Genomic_DNA"/>
</dbReference>
<dbReference type="GO" id="GO:0006281">
    <property type="term" value="P:DNA repair"/>
    <property type="evidence" value="ECO:0007669"/>
    <property type="project" value="UniProtKB-KW"/>
</dbReference>
<organism evidence="3 4">
    <name type="scientific">Pisum sativum</name>
    <name type="common">Garden pea</name>
    <name type="synonym">Lathyrus oleraceus</name>
    <dbReference type="NCBI Taxonomy" id="3888"/>
    <lineage>
        <taxon>Eukaryota</taxon>
        <taxon>Viridiplantae</taxon>
        <taxon>Streptophyta</taxon>
        <taxon>Embryophyta</taxon>
        <taxon>Tracheophyta</taxon>
        <taxon>Spermatophyta</taxon>
        <taxon>Magnoliopsida</taxon>
        <taxon>eudicotyledons</taxon>
        <taxon>Gunneridae</taxon>
        <taxon>Pentapetalae</taxon>
        <taxon>rosids</taxon>
        <taxon>fabids</taxon>
        <taxon>Fabales</taxon>
        <taxon>Fabaceae</taxon>
        <taxon>Papilionoideae</taxon>
        <taxon>50 kb inversion clade</taxon>
        <taxon>NPAAA clade</taxon>
        <taxon>Hologalegina</taxon>
        <taxon>IRL clade</taxon>
        <taxon>Fabeae</taxon>
        <taxon>Lathyrus</taxon>
    </lineage>
</organism>
<feature type="domain" description="DNA helicase Pif1-like DEAD-box helicase" evidence="2">
    <location>
        <begin position="20"/>
        <end position="163"/>
    </location>
</feature>
<comment type="caution">
    <text evidence="3">The sequence shown here is derived from an EMBL/GenBank/DDBJ whole genome shotgun (WGS) entry which is preliminary data.</text>
</comment>
<dbReference type="Gene3D" id="3.40.50.300">
    <property type="entry name" value="P-loop containing nucleotide triphosphate hydrolases"/>
    <property type="match status" value="1"/>
</dbReference>
<dbReference type="Pfam" id="PF05970">
    <property type="entry name" value="PIF1"/>
    <property type="match status" value="1"/>
</dbReference>
<evidence type="ECO:0000313" key="3">
    <source>
        <dbReference type="EMBL" id="KAI5406498.1"/>
    </source>
</evidence>
<keyword evidence="1" id="KW-0233">DNA recombination</keyword>
<comment type="similarity">
    <text evidence="1">Belongs to the helicase family.</text>
</comment>
<dbReference type="GO" id="GO:0000723">
    <property type="term" value="P:telomere maintenance"/>
    <property type="evidence" value="ECO:0007669"/>
    <property type="project" value="InterPro"/>
</dbReference>
<reference evidence="3 4" key="1">
    <citation type="journal article" date="2022" name="Nat. Genet.">
        <title>Improved pea reference genome and pan-genome highlight genomic features and evolutionary characteristics.</title>
        <authorList>
            <person name="Yang T."/>
            <person name="Liu R."/>
            <person name="Luo Y."/>
            <person name="Hu S."/>
            <person name="Wang D."/>
            <person name="Wang C."/>
            <person name="Pandey M.K."/>
            <person name="Ge S."/>
            <person name="Xu Q."/>
            <person name="Li N."/>
            <person name="Li G."/>
            <person name="Huang Y."/>
            <person name="Saxena R.K."/>
            <person name="Ji Y."/>
            <person name="Li M."/>
            <person name="Yan X."/>
            <person name="He Y."/>
            <person name="Liu Y."/>
            <person name="Wang X."/>
            <person name="Xiang C."/>
            <person name="Varshney R.K."/>
            <person name="Ding H."/>
            <person name="Gao S."/>
            <person name="Zong X."/>
        </authorList>
    </citation>
    <scope>NUCLEOTIDE SEQUENCE [LARGE SCALE GENOMIC DNA]</scope>
    <source>
        <strain evidence="3 4">cv. Zhongwan 6</strain>
    </source>
</reference>
<gene>
    <name evidence="3" type="ORF">KIW84_053005</name>
</gene>
<keyword evidence="4" id="KW-1185">Reference proteome</keyword>
<dbReference type="SUPFAM" id="SSF52540">
    <property type="entry name" value="P-loop containing nucleoside triphosphate hydrolases"/>
    <property type="match status" value="1"/>
</dbReference>
<name>A0A9D4WP57_PEA</name>
<dbReference type="Gramene" id="Psat05G0300500-T1">
    <property type="protein sequence ID" value="KAI5406498.1"/>
    <property type="gene ID" value="KIW84_053005"/>
</dbReference>
<accession>A0A9D4WP57</accession>
<dbReference type="InterPro" id="IPR027417">
    <property type="entry name" value="P-loop_NTPase"/>
</dbReference>
<evidence type="ECO:0000313" key="4">
    <source>
        <dbReference type="Proteomes" id="UP001058974"/>
    </source>
</evidence>
<dbReference type="Proteomes" id="UP001058974">
    <property type="component" value="Chromosome 5"/>
</dbReference>